<dbReference type="Pfam" id="PF00550">
    <property type="entry name" value="PP-binding"/>
    <property type="match status" value="1"/>
</dbReference>
<accession>A0A1B4FZX4</accession>
<evidence type="ECO:0000259" key="1">
    <source>
        <dbReference type="PROSITE" id="PS50075"/>
    </source>
</evidence>
<dbReference type="InterPro" id="IPR009081">
    <property type="entry name" value="PP-bd_ACP"/>
</dbReference>
<organism evidence="2 3">
    <name type="scientific">Burkholderia mayonis</name>
    <dbReference type="NCBI Taxonomy" id="1385591"/>
    <lineage>
        <taxon>Bacteria</taxon>
        <taxon>Pseudomonadati</taxon>
        <taxon>Pseudomonadota</taxon>
        <taxon>Betaproteobacteria</taxon>
        <taxon>Burkholderiales</taxon>
        <taxon>Burkholderiaceae</taxon>
        <taxon>Burkholderia</taxon>
        <taxon>pseudomallei group</taxon>
    </lineage>
</organism>
<dbReference type="Gene3D" id="1.10.1200.10">
    <property type="entry name" value="ACP-like"/>
    <property type="match status" value="1"/>
</dbReference>
<dbReference type="SUPFAM" id="SSF47336">
    <property type="entry name" value="ACP-like"/>
    <property type="match status" value="1"/>
</dbReference>
<dbReference type="Proteomes" id="UP000067711">
    <property type="component" value="Chromosome 1"/>
</dbReference>
<dbReference type="EMBL" id="CP013389">
    <property type="protein sequence ID" value="AOJ09210.1"/>
    <property type="molecule type" value="Genomic_DNA"/>
</dbReference>
<dbReference type="AlphaFoldDB" id="A0A1B4FZX4"/>
<dbReference type="InterPro" id="IPR036736">
    <property type="entry name" value="ACP-like_sf"/>
</dbReference>
<dbReference type="RefSeq" id="WP_066493367.1">
    <property type="nucleotide sequence ID" value="NZ_CP013389.1"/>
</dbReference>
<proteinExistence type="predicted"/>
<gene>
    <name evidence="2" type="ORF">WS71_17720</name>
</gene>
<evidence type="ECO:0000313" key="3">
    <source>
        <dbReference type="Proteomes" id="UP000067711"/>
    </source>
</evidence>
<reference evidence="2 3" key="1">
    <citation type="submission" date="2015-12" db="EMBL/GenBank/DDBJ databases">
        <title>Diversity of Burkholderia near neighbor genomes.</title>
        <authorList>
            <person name="Sahl J."/>
            <person name="Wagner D."/>
            <person name="Keim P."/>
        </authorList>
    </citation>
    <scope>NUCLEOTIDE SEQUENCE [LARGE SCALE GENOMIC DNA]</scope>
    <source>
        <strain evidence="2 3">BDU8</strain>
    </source>
</reference>
<feature type="domain" description="Carrier" evidence="1">
    <location>
        <begin position="8"/>
        <end position="87"/>
    </location>
</feature>
<sequence length="89" mass="10143">MQITDTQQQIVERLRDIVATRLDLDIKPEQIGLTDGFQSTIGIDSIGFIELRYQCEEAFGIKIDDDDFTPDNFSNCDVLSRFLLTKLDA</sequence>
<name>A0A1B4FZX4_9BURK</name>
<evidence type="ECO:0000313" key="2">
    <source>
        <dbReference type="EMBL" id="AOJ09210.1"/>
    </source>
</evidence>
<dbReference type="PROSITE" id="PS50075">
    <property type="entry name" value="CARRIER"/>
    <property type="match status" value="1"/>
</dbReference>
<protein>
    <submittedName>
        <fullName evidence="2">Coronafacic acid synthetase</fullName>
    </submittedName>
</protein>